<comment type="caution">
    <text evidence="7">The sequence shown here is derived from an EMBL/GenBank/DDBJ whole genome shotgun (WGS) entry which is preliminary data.</text>
</comment>
<dbReference type="Pfam" id="PF00264">
    <property type="entry name" value="Tyrosinase"/>
    <property type="match status" value="1"/>
</dbReference>
<proteinExistence type="predicted"/>
<evidence type="ECO:0000256" key="3">
    <source>
        <dbReference type="SAM" id="MobiDB-lite"/>
    </source>
</evidence>
<keyword evidence="4" id="KW-0732">Signal</keyword>
<dbReference type="PANTHER" id="PTHR11474">
    <property type="entry name" value="TYROSINASE FAMILY MEMBER"/>
    <property type="match status" value="1"/>
</dbReference>
<evidence type="ECO:0000256" key="4">
    <source>
        <dbReference type="SAM" id="SignalP"/>
    </source>
</evidence>
<dbReference type="EMBL" id="DAKRPA010000065">
    <property type="protein sequence ID" value="DBA00347.1"/>
    <property type="molecule type" value="Genomic_DNA"/>
</dbReference>
<dbReference type="Proteomes" id="UP001146120">
    <property type="component" value="Unassembled WGS sequence"/>
</dbReference>
<evidence type="ECO:0000256" key="2">
    <source>
        <dbReference type="ARBA" id="ARBA00023008"/>
    </source>
</evidence>
<dbReference type="SUPFAM" id="SSF48056">
    <property type="entry name" value="Di-copper centre-containing domain"/>
    <property type="match status" value="1"/>
</dbReference>
<reference evidence="7" key="1">
    <citation type="submission" date="2022-11" db="EMBL/GenBank/DDBJ databases">
        <authorList>
            <person name="Morgan W.R."/>
            <person name="Tartar A."/>
        </authorList>
    </citation>
    <scope>NUCLEOTIDE SEQUENCE</scope>
    <source>
        <strain evidence="7">ARSEF 373</strain>
    </source>
</reference>
<dbReference type="PRINTS" id="PR00092">
    <property type="entry name" value="TYROSINASE"/>
</dbReference>
<dbReference type="GO" id="GO:0046872">
    <property type="term" value="F:metal ion binding"/>
    <property type="evidence" value="ECO:0007669"/>
    <property type="project" value="UniProtKB-KW"/>
</dbReference>
<organism evidence="7 8">
    <name type="scientific">Lagenidium giganteum</name>
    <dbReference type="NCBI Taxonomy" id="4803"/>
    <lineage>
        <taxon>Eukaryota</taxon>
        <taxon>Sar</taxon>
        <taxon>Stramenopiles</taxon>
        <taxon>Oomycota</taxon>
        <taxon>Peronosporomycetes</taxon>
        <taxon>Pythiales</taxon>
        <taxon>Pythiaceae</taxon>
    </lineage>
</organism>
<evidence type="ECO:0000256" key="1">
    <source>
        <dbReference type="ARBA" id="ARBA00022723"/>
    </source>
</evidence>
<dbReference type="PROSITE" id="PS00497">
    <property type="entry name" value="TYROSINASE_1"/>
    <property type="match status" value="1"/>
</dbReference>
<dbReference type="InterPro" id="IPR008922">
    <property type="entry name" value="Di-copper_centre_dom_sf"/>
</dbReference>
<evidence type="ECO:0000313" key="8">
    <source>
        <dbReference type="Proteomes" id="UP001146120"/>
    </source>
</evidence>
<dbReference type="PROSITE" id="PS00498">
    <property type="entry name" value="TYROSINASE_2"/>
    <property type="match status" value="1"/>
</dbReference>
<dbReference type="InterPro" id="IPR050316">
    <property type="entry name" value="Tyrosinase/Hemocyanin"/>
</dbReference>
<feature type="compositionally biased region" description="Low complexity" evidence="3">
    <location>
        <begin position="472"/>
        <end position="495"/>
    </location>
</feature>
<feature type="signal peptide" evidence="4">
    <location>
        <begin position="1"/>
        <end position="26"/>
    </location>
</feature>
<feature type="domain" description="Tyrosinase copper-binding" evidence="5">
    <location>
        <begin position="78"/>
        <end position="95"/>
    </location>
</feature>
<feature type="domain" description="Tyrosinase copper-binding" evidence="6">
    <location>
        <begin position="246"/>
        <end position="257"/>
    </location>
</feature>
<accession>A0AAV2Z3L5</accession>
<evidence type="ECO:0000259" key="6">
    <source>
        <dbReference type="PROSITE" id="PS00498"/>
    </source>
</evidence>
<evidence type="ECO:0000313" key="7">
    <source>
        <dbReference type="EMBL" id="DBA00347.1"/>
    </source>
</evidence>
<feature type="compositionally biased region" description="Pro residues" evidence="3">
    <location>
        <begin position="496"/>
        <end position="505"/>
    </location>
</feature>
<name>A0AAV2Z3L5_9STRA</name>
<dbReference type="PANTHER" id="PTHR11474:SF126">
    <property type="entry name" value="TYROSINASE-LIKE PROTEIN TYR-1-RELATED"/>
    <property type="match status" value="1"/>
</dbReference>
<sequence>MLTVRLLGFICVVIASLLTLSSKVEAACATSRVRKSYDKLTYNERLTYRRALQLAMDRGLYIKFVEMHTERMSEMQAHRQCMFTYWHRFFLIGFENMLRSLGPEFECVTVPYWDEMQHQARMATGACTSLESCSLIVRDMGSSNGIDRSVVINGVEVSGDVCTNRAPLNHFCEASSVSGNDCAKCVPRGILSNTAFPAESSFAYIMGELFTDSDFISTARNIENGMHNALHAQIGGAMATFQSPSDPLFWSHHAYVDLLLSIYLKCQGGLGSLNDAQKQNDPRTFVSCPHRDDEGGFYSASSTVVMRVGENGVSPQQVNTPGNALYPFFSSIPSRYYQLADITQLGANRYGYQVGGLAGRMFTQCASATPNRRLDEYVTKTDKNNTSYTTAPPTKRPKCTVNDDHTPAPSTSGQPDYVPPTVKPATDEPVTSTPATSKPTTGTPTTATPTATPTSPATPSLTPSPATPSPATPSTTSPTTTAPPTNSTTSTSAPPTETPEPAYPPPVVAVIEDIDAETTNVVHDWANEVRGALKVVRAAIKDKKNGTAKMNGTVADEKVDEILEMGKMVCLFQNECRGGVHDYPESFKKNWGVTEAPPCKALLDEMKTSDCKKPKLGNWKAVMTKFFPCEVKSRADARSHYTPGEDLPKEQL</sequence>
<evidence type="ECO:0000259" key="5">
    <source>
        <dbReference type="PROSITE" id="PS00497"/>
    </source>
</evidence>
<dbReference type="GO" id="GO:0016491">
    <property type="term" value="F:oxidoreductase activity"/>
    <property type="evidence" value="ECO:0007669"/>
    <property type="project" value="InterPro"/>
</dbReference>
<gene>
    <name evidence="7" type="ORF">N0F65_000532</name>
</gene>
<protein>
    <recommendedName>
        <fullName evidence="5 6">Tyrosinase copper-binding domain-containing protein</fullName>
    </recommendedName>
</protein>
<reference evidence="7" key="2">
    <citation type="journal article" date="2023" name="Microbiol Resour">
        <title>Decontamination and Annotation of the Draft Genome Sequence of the Oomycete Lagenidium giganteum ARSEF 373.</title>
        <authorList>
            <person name="Morgan W.R."/>
            <person name="Tartar A."/>
        </authorList>
    </citation>
    <scope>NUCLEOTIDE SEQUENCE</scope>
    <source>
        <strain evidence="7">ARSEF 373</strain>
    </source>
</reference>
<feature type="compositionally biased region" description="Low complexity" evidence="3">
    <location>
        <begin position="431"/>
        <end position="464"/>
    </location>
</feature>
<dbReference type="Gene3D" id="1.10.1280.10">
    <property type="entry name" value="Di-copper center containing domain from catechol oxidase"/>
    <property type="match status" value="1"/>
</dbReference>
<feature type="chain" id="PRO_5043932107" description="Tyrosinase copper-binding domain-containing protein" evidence="4">
    <location>
        <begin position="27"/>
        <end position="652"/>
    </location>
</feature>
<keyword evidence="2" id="KW-0186">Copper</keyword>
<keyword evidence="8" id="KW-1185">Reference proteome</keyword>
<feature type="region of interest" description="Disordered" evidence="3">
    <location>
        <begin position="376"/>
        <end position="505"/>
    </location>
</feature>
<dbReference type="AlphaFoldDB" id="A0AAV2Z3L5"/>
<keyword evidence="1" id="KW-0479">Metal-binding</keyword>
<dbReference type="InterPro" id="IPR002227">
    <property type="entry name" value="Tyrosinase_Cu-bd"/>
</dbReference>